<dbReference type="Proteomes" id="UP000832034">
    <property type="component" value="Chromosome"/>
</dbReference>
<protein>
    <submittedName>
        <fullName evidence="6">LLM class flavin-dependent oxidoreductase</fullName>
    </submittedName>
</protein>
<reference evidence="6" key="2">
    <citation type="journal article" date="2022" name="Res Sq">
        <title>Evolution of multicellular longitudinally dividing oral cavity symbionts (Neisseriaceae).</title>
        <authorList>
            <person name="Nyongesa S."/>
            <person name="Weber P."/>
            <person name="Bernet E."/>
            <person name="Pullido F."/>
            <person name="Nieckarz M."/>
            <person name="Delaby M."/>
            <person name="Nieves C."/>
            <person name="Viehboeck T."/>
            <person name="Krause N."/>
            <person name="Rivera-Millot A."/>
            <person name="Nakamura A."/>
            <person name="Vischer N."/>
            <person name="VanNieuwenhze M."/>
            <person name="Brun Y."/>
            <person name="Cava F."/>
            <person name="Bulgheresi S."/>
            <person name="Veyrier F."/>
        </authorList>
    </citation>
    <scope>NUCLEOTIDE SEQUENCE</scope>
    <source>
        <strain evidence="6">SAG 1488-6</strain>
    </source>
</reference>
<evidence type="ECO:0000256" key="2">
    <source>
        <dbReference type="ARBA" id="ARBA00022643"/>
    </source>
</evidence>
<evidence type="ECO:0000259" key="5">
    <source>
        <dbReference type="Pfam" id="PF00296"/>
    </source>
</evidence>
<organism evidence="6 7">
    <name type="scientific">Vitreoscilla stercoraria</name>
    <dbReference type="NCBI Taxonomy" id="61"/>
    <lineage>
        <taxon>Bacteria</taxon>
        <taxon>Pseudomonadati</taxon>
        <taxon>Pseudomonadota</taxon>
        <taxon>Betaproteobacteria</taxon>
        <taxon>Neisseriales</taxon>
        <taxon>Neisseriaceae</taxon>
        <taxon>Vitreoscilla</taxon>
    </lineage>
</organism>
<evidence type="ECO:0000256" key="4">
    <source>
        <dbReference type="ARBA" id="ARBA00023033"/>
    </source>
</evidence>
<evidence type="ECO:0000256" key="1">
    <source>
        <dbReference type="ARBA" id="ARBA00022630"/>
    </source>
</evidence>
<dbReference type="EMBL" id="CP091512">
    <property type="protein sequence ID" value="UOO92515.1"/>
    <property type="molecule type" value="Genomic_DNA"/>
</dbReference>
<feature type="domain" description="Luciferase-like" evidence="5">
    <location>
        <begin position="20"/>
        <end position="323"/>
    </location>
</feature>
<keyword evidence="2" id="KW-0288">FMN</keyword>
<dbReference type="RefSeq" id="WP_019959163.1">
    <property type="nucleotide sequence ID" value="NZ_CP091512.1"/>
</dbReference>
<reference evidence="6" key="1">
    <citation type="submission" date="2021-12" db="EMBL/GenBank/DDBJ databases">
        <authorList>
            <person name="Veyrier F.J."/>
        </authorList>
    </citation>
    <scope>NUCLEOTIDE SEQUENCE</scope>
    <source>
        <strain evidence="6">SAG 1488-6</strain>
    </source>
</reference>
<keyword evidence="7" id="KW-1185">Reference proteome</keyword>
<dbReference type="Gene3D" id="3.20.20.30">
    <property type="entry name" value="Luciferase-like domain"/>
    <property type="match status" value="1"/>
</dbReference>
<keyword evidence="3" id="KW-0560">Oxidoreductase</keyword>
<evidence type="ECO:0000256" key="3">
    <source>
        <dbReference type="ARBA" id="ARBA00023002"/>
    </source>
</evidence>
<dbReference type="Pfam" id="PF00296">
    <property type="entry name" value="Bac_luciferase"/>
    <property type="match status" value="1"/>
</dbReference>
<dbReference type="InterPro" id="IPR050172">
    <property type="entry name" value="SsuD_RutA_monooxygenase"/>
</dbReference>
<dbReference type="PANTHER" id="PTHR42847:SF4">
    <property type="entry name" value="ALKANESULFONATE MONOOXYGENASE-RELATED"/>
    <property type="match status" value="1"/>
</dbReference>
<dbReference type="InterPro" id="IPR036661">
    <property type="entry name" value="Luciferase-like_sf"/>
</dbReference>
<dbReference type="CDD" id="cd01094">
    <property type="entry name" value="Alkanesulfonate_monoxygenase"/>
    <property type="match status" value="1"/>
</dbReference>
<accession>A0ABY4E9S5</accession>
<sequence>MQIYWYLTAPDGARPWSKDGNRTVNFPYLKQVAQAVDHLGFTGALLATGAHDAWTLGSALINETERMKFLIAIQPGMISPTLLAKMAVTFNQFSKGRLLLNVVGGDKNTLGAYGIHLEHDERYVLSDEYLQALRPLLNEEGVTVKGKHVHIENAKLAVDNGGYAPPALWFGGSSPAAHQVAAKHVDTYLSWGETPPQAAEKIAEVRDFAASHGRKLKFGIRLYVIVRETDEKAWQAVDELYESMDEEAINARKNFAKGSDSVGQKRMSELHNNVKPENPRDLEIYPGLWAGIGLVRPGPGTAIVGSPETVERVLKEYQAIGVDVFILSGFPLLEEAYRFSELVLPRLQLDHDNPAAAPESKQNYTWGNIWDRPIDHSAQEASLEQNA</sequence>
<keyword evidence="4" id="KW-0503">Monooxygenase</keyword>
<dbReference type="PANTHER" id="PTHR42847">
    <property type="entry name" value="ALKANESULFONATE MONOOXYGENASE"/>
    <property type="match status" value="1"/>
</dbReference>
<dbReference type="InterPro" id="IPR011251">
    <property type="entry name" value="Luciferase-like_dom"/>
</dbReference>
<keyword evidence="1" id="KW-0285">Flavoprotein</keyword>
<evidence type="ECO:0000313" key="6">
    <source>
        <dbReference type="EMBL" id="UOO92515.1"/>
    </source>
</evidence>
<proteinExistence type="predicted"/>
<gene>
    <name evidence="6" type="ORF">LVJ81_00205</name>
</gene>
<dbReference type="SUPFAM" id="SSF51679">
    <property type="entry name" value="Bacterial luciferase-like"/>
    <property type="match status" value="1"/>
</dbReference>
<name>A0ABY4E9S5_VITST</name>
<evidence type="ECO:0000313" key="7">
    <source>
        <dbReference type="Proteomes" id="UP000832034"/>
    </source>
</evidence>